<reference evidence="2" key="1">
    <citation type="journal article" date="2013" name="Genome Announc.">
        <title>Draft genome sequence of Pseudozyma brasiliensis sp. nov. strain GHG001, a high producer of endo-1,4-xylanase isolated from an insect pest of sugarcane.</title>
        <authorList>
            <person name="Oliveira J.V.D.C."/>
            <person name="dos Santos R.A.C."/>
            <person name="Borges T.A."/>
            <person name="Riano-Pachon D.M."/>
            <person name="Goldman G.H."/>
        </authorList>
    </citation>
    <scope>NUCLEOTIDE SEQUENCE [LARGE SCALE GENOMIC DNA]</scope>
    <source>
        <strain evidence="2">GHG001</strain>
    </source>
</reference>
<dbReference type="AlphaFoldDB" id="V5EJH5"/>
<proteinExistence type="predicted"/>
<accession>V5EJH5</accession>
<dbReference type="eggNOG" id="ENOG502RDRS">
    <property type="taxonomic scope" value="Eukaryota"/>
</dbReference>
<gene>
    <name evidence="1" type="ORF">PSEUBRA_SCAF7g04428</name>
</gene>
<evidence type="ECO:0000313" key="2">
    <source>
        <dbReference type="Proteomes" id="UP000019377"/>
    </source>
</evidence>
<sequence>MFCATGCDHVVNRAASRPYATYVKPICSVQKDETKIEFRKFKQNGKRSASSSQDTKLADRDIDDRTIKAATLRFCCTDQAGRDYTQAAAKRIGLELSICKPLS</sequence>
<protein>
    <submittedName>
        <fullName evidence="1">Uncharacterized protein</fullName>
    </submittedName>
</protein>
<name>V5EJH5_KALBG</name>
<dbReference type="OrthoDB" id="2555060at2759"/>
<evidence type="ECO:0000313" key="1">
    <source>
        <dbReference type="EMBL" id="EST04895.1"/>
    </source>
</evidence>
<dbReference type="EMBL" id="KI545893">
    <property type="protein sequence ID" value="EST04895.1"/>
    <property type="molecule type" value="Genomic_DNA"/>
</dbReference>
<dbReference type="Proteomes" id="UP000019377">
    <property type="component" value="Unassembled WGS sequence"/>
</dbReference>
<dbReference type="GeneID" id="27421809"/>
<organism evidence="1 2">
    <name type="scientific">Kalmanozyma brasiliensis (strain GHG001)</name>
    <name type="common">Yeast</name>
    <name type="synonym">Pseudozyma brasiliensis</name>
    <dbReference type="NCBI Taxonomy" id="1365824"/>
    <lineage>
        <taxon>Eukaryota</taxon>
        <taxon>Fungi</taxon>
        <taxon>Dikarya</taxon>
        <taxon>Basidiomycota</taxon>
        <taxon>Ustilaginomycotina</taxon>
        <taxon>Ustilaginomycetes</taxon>
        <taxon>Ustilaginales</taxon>
        <taxon>Ustilaginaceae</taxon>
        <taxon>Kalmanozyma</taxon>
    </lineage>
</organism>
<keyword evidence="2" id="KW-1185">Reference proteome</keyword>
<dbReference type="HOGENOM" id="CLU_120117_0_0_1"/>